<comment type="caution">
    <text evidence="2">The sequence shown here is derived from an EMBL/GenBank/DDBJ whole genome shotgun (WGS) entry which is preliminary data.</text>
</comment>
<sequence length="383" mass="40164">MQSYQPHTTAESGIPLNSNTTSSNTAVGPAAAALGAGHKKQSVKMRTLRHSGETHKSDQGAAAAAPPPVVSFPPLPRSGGGSRNVSPFRRTLRLGPRDSRTSSNRVSASDSDAPFQQVHHPLDPDAVLLDVPGGSHAEGPPTSQALQSTPHQPPPLPPALTALEPTPAWRPEAAEHTPIRGVSTDASNVAQAGSPAHSLTPGTPPGAHVIHTQPHLPPLSPPLQQHPLASSQVMVDGNPTMTWGFIPHTSSPPRHSHHTSHPTASASFTSSPIQQRLSDVAGHEDMQQRPTTTIAAWDEPELPPQLPPQHTPGRTQRRRQQHRRTRSHPVEPEGAGDRLDVSLLSAGSGSPEQAEQERVDSRGAGSLSARSGGGFGSVTGSIE</sequence>
<gene>
    <name evidence="2" type="ORF">DUNSADRAFT_6962</name>
</gene>
<feature type="region of interest" description="Disordered" evidence="1">
    <location>
        <begin position="1"/>
        <end position="163"/>
    </location>
</feature>
<evidence type="ECO:0000256" key="1">
    <source>
        <dbReference type="SAM" id="MobiDB-lite"/>
    </source>
</evidence>
<feature type="compositionally biased region" description="Low complexity" evidence="1">
    <location>
        <begin position="261"/>
        <end position="272"/>
    </location>
</feature>
<feature type="region of interest" description="Disordered" evidence="1">
    <location>
        <begin position="240"/>
        <end position="272"/>
    </location>
</feature>
<feature type="compositionally biased region" description="Basic and acidic residues" evidence="1">
    <location>
        <begin position="328"/>
        <end position="340"/>
    </location>
</feature>
<feature type="compositionally biased region" description="Polar residues" evidence="1">
    <location>
        <begin position="101"/>
        <end position="110"/>
    </location>
</feature>
<feature type="region of interest" description="Disordered" evidence="1">
    <location>
        <begin position="295"/>
        <end position="383"/>
    </location>
</feature>
<evidence type="ECO:0000313" key="3">
    <source>
        <dbReference type="Proteomes" id="UP000815325"/>
    </source>
</evidence>
<accession>A0ABQ7GM97</accession>
<feature type="compositionally biased region" description="Polar residues" evidence="1">
    <location>
        <begin position="1"/>
        <end position="25"/>
    </location>
</feature>
<feature type="compositionally biased region" description="Basic residues" evidence="1">
    <location>
        <begin position="37"/>
        <end position="49"/>
    </location>
</feature>
<reference evidence="2" key="1">
    <citation type="submission" date="2017-08" db="EMBL/GenBank/DDBJ databases">
        <authorList>
            <person name="Polle J.E."/>
            <person name="Barry K."/>
            <person name="Cushman J."/>
            <person name="Schmutz J."/>
            <person name="Tran D."/>
            <person name="Hathwaick L.T."/>
            <person name="Yim W.C."/>
            <person name="Jenkins J."/>
            <person name="Mckie-Krisberg Z.M."/>
            <person name="Prochnik S."/>
            <person name="Lindquist E."/>
            <person name="Dockter R.B."/>
            <person name="Adam C."/>
            <person name="Molina H."/>
            <person name="Bunkerborg J."/>
            <person name="Jin E."/>
            <person name="Buchheim M."/>
            <person name="Magnuson J."/>
        </authorList>
    </citation>
    <scope>NUCLEOTIDE SEQUENCE</scope>
    <source>
        <strain evidence="2">CCAP 19/18</strain>
    </source>
</reference>
<proteinExistence type="predicted"/>
<feature type="region of interest" description="Disordered" evidence="1">
    <location>
        <begin position="187"/>
        <end position="226"/>
    </location>
</feature>
<feature type="compositionally biased region" description="Pro residues" evidence="1">
    <location>
        <begin position="65"/>
        <end position="76"/>
    </location>
</feature>
<keyword evidence="3" id="KW-1185">Reference proteome</keyword>
<evidence type="ECO:0000313" key="2">
    <source>
        <dbReference type="EMBL" id="KAF5835736.1"/>
    </source>
</evidence>
<evidence type="ECO:0008006" key="4">
    <source>
        <dbReference type="Google" id="ProtNLM"/>
    </source>
</evidence>
<dbReference type="EMBL" id="MU069691">
    <property type="protein sequence ID" value="KAF5835736.1"/>
    <property type="molecule type" value="Genomic_DNA"/>
</dbReference>
<protein>
    <recommendedName>
        <fullName evidence="4">Encoded protein</fullName>
    </recommendedName>
</protein>
<organism evidence="2 3">
    <name type="scientific">Dunaliella salina</name>
    <name type="common">Green alga</name>
    <name type="synonym">Protococcus salinus</name>
    <dbReference type="NCBI Taxonomy" id="3046"/>
    <lineage>
        <taxon>Eukaryota</taxon>
        <taxon>Viridiplantae</taxon>
        <taxon>Chlorophyta</taxon>
        <taxon>core chlorophytes</taxon>
        <taxon>Chlorophyceae</taxon>
        <taxon>CS clade</taxon>
        <taxon>Chlamydomonadales</taxon>
        <taxon>Dunaliellaceae</taxon>
        <taxon>Dunaliella</taxon>
    </lineage>
</organism>
<feature type="compositionally biased region" description="Low complexity" evidence="1">
    <location>
        <begin position="26"/>
        <end position="36"/>
    </location>
</feature>
<dbReference type="Proteomes" id="UP000815325">
    <property type="component" value="Unassembled WGS sequence"/>
</dbReference>
<name>A0ABQ7GM97_DUNSA</name>
<feature type="compositionally biased region" description="Basic residues" evidence="1">
    <location>
        <begin position="315"/>
        <end position="327"/>
    </location>
</feature>